<dbReference type="Proteomes" id="UP000307440">
    <property type="component" value="Unassembled WGS sequence"/>
</dbReference>
<evidence type="ECO:0000313" key="2">
    <source>
        <dbReference type="Proteomes" id="UP000307440"/>
    </source>
</evidence>
<reference evidence="1 2" key="1">
    <citation type="journal article" date="2019" name="Nat. Ecol. Evol.">
        <title>Megaphylogeny resolves global patterns of mushroom evolution.</title>
        <authorList>
            <person name="Varga T."/>
            <person name="Krizsan K."/>
            <person name="Foldi C."/>
            <person name="Dima B."/>
            <person name="Sanchez-Garcia M."/>
            <person name="Sanchez-Ramirez S."/>
            <person name="Szollosi G.J."/>
            <person name="Szarkandi J.G."/>
            <person name="Papp V."/>
            <person name="Albert L."/>
            <person name="Andreopoulos W."/>
            <person name="Angelini C."/>
            <person name="Antonin V."/>
            <person name="Barry K.W."/>
            <person name="Bougher N.L."/>
            <person name="Buchanan P."/>
            <person name="Buyck B."/>
            <person name="Bense V."/>
            <person name="Catcheside P."/>
            <person name="Chovatia M."/>
            <person name="Cooper J."/>
            <person name="Damon W."/>
            <person name="Desjardin D."/>
            <person name="Finy P."/>
            <person name="Geml J."/>
            <person name="Haridas S."/>
            <person name="Hughes K."/>
            <person name="Justo A."/>
            <person name="Karasinski D."/>
            <person name="Kautmanova I."/>
            <person name="Kiss B."/>
            <person name="Kocsube S."/>
            <person name="Kotiranta H."/>
            <person name="LaButti K.M."/>
            <person name="Lechner B.E."/>
            <person name="Liimatainen K."/>
            <person name="Lipzen A."/>
            <person name="Lukacs Z."/>
            <person name="Mihaltcheva S."/>
            <person name="Morgado L.N."/>
            <person name="Niskanen T."/>
            <person name="Noordeloos M.E."/>
            <person name="Ohm R.A."/>
            <person name="Ortiz-Santana B."/>
            <person name="Ovrebo C."/>
            <person name="Racz N."/>
            <person name="Riley R."/>
            <person name="Savchenko A."/>
            <person name="Shiryaev A."/>
            <person name="Soop K."/>
            <person name="Spirin V."/>
            <person name="Szebenyi C."/>
            <person name="Tomsovsky M."/>
            <person name="Tulloss R.E."/>
            <person name="Uehling J."/>
            <person name="Grigoriev I.V."/>
            <person name="Vagvolgyi C."/>
            <person name="Papp T."/>
            <person name="Martin F.M."/>
            <person name="Miettinen O."/>
            <person name="Hibbett D.S."/>
            <person name="Nagy L.G."/>
        </authorList>
    </citation>
    <scope>NUCLEOTIDE SEQUENCE [LARGE SCALE GENOMIC DNA]</scope>
    <source>
        <strain evidence="1 2">CBS 121175</strain>
    </source>
</reference>
<sequence length="431" mass="48535">MAEKEKYIPSADAIRPRIDSSYLPVEILANIFLFWAQNGHRSPLHYPCLTETPKLPSYSPTVLLLVCKHWKAICDTLPSLWATFTIHPMHRNSLGPFEEDSQADFRDPSVSVLSKWLEHSKNVPLCFNAIQPTSSPEITSTLLAQAHRWKTIAIGERNPLFDSIFNTFKIEAPLLEGLALIDVTAGAVMKVCMALARHPRPTITKLYYKPHSTLGLHLKRRLPLHQLTELRIDSSFSTSMLTIVLKLCPKLLHATFSTIFTASKAGHEPVESRLQTLYLSSDGESALQSLGHLSFPRLRTLGVRYVPKRIDYDTPSTVQRDCRYETLQQFAEITRHMDHLAPIASDIHVRVLASGVFEELGSEKLPSPGEYKCHVGDCAMSHAGWATSRSHKLAELLMQRTSWNGEFSPDEAELDEGWTQSIVAFREQDNS</sequence>
<protein>
    <submittedName>
        <fullName evidence="1">Uncharacterized protein</fullName>
    </submittedName>
</protein>
<organism evidence="1 2">
    <name type="scientific">Coprinopsis marcescibilis</name>
    <name type="common">Agaric fungus</name>
    <name type="synonym">Psathyrella marcescibilis</name>
    <dbReference type="NCBI Taxonomy" id="230819"/>
    <lineage>
        <taxon>Eukaryota</taxon>
        <taxon>Fungi</taxon>
        <taxon>Dikarya</taxon>
        <taxon>Basidiomycota</taxon>
        <taxon>Agaricomycotina</taxon>
        <taxon>Agaricomycetes</taxon>
        <taxon>Agaricomycetidae</taxon>
        <taxon>Agaricales</taxon>
        <taxon>Agaricineae</taxon>
        <taxon>Psathyrellaceae</taxon>
        <taxon>Coprinopsis</taxon>
    </lineage>
</organism>
<gene>
    <name evidence="1" type="ORF">FA15DRAFT_663745</name>
</gene>
<dbReference type="EMBL" id="ML210148">
    <property type="protein sequence ID" value="TFK29598.1"/>
    <property type="molecule type" value="Genomic_DNA"/>
</dbReference>
<proteinExistence type="predicted"/>
<evidence type="ECO:0000313" key="1">
    <source>
        <dbReference type="EMBL" id="TFK29598.1"/>
    </source>
</evidence>
<dbReference type="AlphaFoldDB" id="A0A5C3LA05"/>
<keyword evidence="2" id="KW-1185">Reference proteome</keyword>
<dbReference type="STRING" id="230819.A0A5C3LA05"/>
<name>A0A5C3LA05_COPMA</name>
<dbReference type="OrthoDB" id="2269034at2759"/>
<accession>A0A5C3LA05</accession>